<keyword evidence="4" id="KW-1185">Reference proteome</keyword>
<dbReference type="Gene3D" id="1.20.1260.60">
    <property type="entry name" value="Vacuolar protein sorting-associated protein Ist1"/>
    <property type="match status" value="1"/>
</dbReference>
<feature type="compositionally biased region" description="Gly residues" evidence="2">
    <location>
        <begin position="333"/>
        <end position="348"/>
    </location>
</feature>
<gene>
    <name evidence="3" type="ORF">HKI87_10g62370</name>
</gene>
<dbReference type="AlphaFoldDB" id="A0AAX4PFB9"/>
<dbReference type="InterPro" id="IPR042277">
    <property type="entry name" value="IST1-like"/>
</dbReference>
<feature type="compositionally biased region" description="Low complexity" evidence="2">
    <location>
        <begin position="250"/>
        <end position="265"/>
    </location>
</feature>
<proteinExistence type="inferred from homology"/>
<evidence type="ECO:0000256" key="2">
    <source>
        <dbReference type="SAM" id="MobiDB-lite"/>
    </source>
</evidence>
<sequence>MFEAIFGASFNPTKCKTQLRLCVSRIRLLQNKKTVTTRAQRKDIAKLLEAGKEDSARIRVEALIQEESTVLAYEMLELYCELLSVRVELMKQSKSLPEDMQESVASVLYAAQRCSAQLPELVVIRQQLQAKYGKEYAQRAQSDETCLAEQVNPRLVESLAIKVPPPKKKLALLSEIALEHGVDWEVVTEETVAEDVGEGAKAGAGADTLADGANPKYPDLAGATQYPNIQFTDEQGNEDDPPVSPAGSIAVGTPVHPGAAPAAAPQDFKKAGGAAAQDPMAPSPPSAPVLASAPPSGKPSASHSEGVPDLPDTPSPLHLNLNINVVDVDEGAAPGGVPGGGEGSGGGMDELSKRLDALKTGGQLPKPPKDF</sequence>
<feature type="compositionally biased region" description="Low complexity" evidence="2">
    <location>
        <begin position="199"/>
        <end position="213"/>
    </location>
</feature>
<feature type="compositionally biased region" description="Low complexity" evidence="2">
    <location>
        <begin position="288"/>
        <end position="304"/>
    </location>
</feature>
<dbReference type="PANTHER" id="PTHR12161">
    <property type="entry name" value="IST1 FAMILY MEMBER"/>
    <property type="match status" value="1"/>
</dbReference>
<evidence type="ECO:0000313" key="4">
    <source>
        <dbReference type="Proteomes" id="UP001472866"/>
    </source>
</evidence>
<feature type="region of interest" description="Disordered" evidence="2">
    <location>
        <begin position="195"/>
        <end position="371"/>
    </location>
</feature>
<dbReference type="Proteomes" id="UP001472866">
    <property type="component" value="Chromosome 10"/>
</dbReference>
<organism evidence="3 4">
    <name type="scientific">Chloropicon roscoffensis</name>
    <dbReference type="NCBI Taxonomy" id="1461544"/>
    <lineage>
        <taxon>Eukaryota</taxon>
        <taxon>Viridiplantae</taxon>
        <taxon>Chlorophyta</taxon>
        <taxon>Chloropicophyceae</taxon>
        <taxon>Chloropicales</taxon>
        <taxon>Chloropicaceae</taxon>
        <taxon>Chloropicon</taxon>
    </lineage>
</organism>
<dbReference type="FunFam" id="1.20.1260.60:FF:000002">
    <property type="entry name" value="Vacuolar protein sorting-associated protein IST1"/>
    <property type="match status" value="1"/>
</dbReference>
<dbReference type="Pfam" id="PF03398">
    <property type="entry name" value="Ist1"/>
    <property type="match status" value="1"/>
</dbReference>
<comment type="similarity">
    <text evidence="1">Belongs to the IST1 family.</text>
</comment>
<protein>
    <submittedName>
        <fullName evidence="3">Regulator of Vps4</fullName>
    </submittedName>
</protein>
<feature type="compositionally biased region" description="Polar residues" evidence="2">
    <location>
        <begin position="225"/>
        <end position="234"/>
    </location>
</feature>
<evidence type="ECO:0000313" key="3">
    <source>
        <dbReference type="EMBL" id="WZN64680.1"/>
    </source>
</evidence>
<reference evidence="3 4" key="1">
    <citation type="submission" date="2024-03" db="EMBL/GenBank/DDBJ databases">
        <title>Complete genome sequence of the green alga Chloropicon roscoffensis RCC1871.</title>
        <authorList>
            <person name="Lemieux C."/>
            <person name="Pombert J.-F."/>
            <person name="Otis C."/>
            <person name="Turmel M."/>
        </authorList>
    </citation>
    <scope>NUCLEOTIDE SEQUENCE [LARGE SCALE GENOMIC DNA]</scope>
    <source>
        <strain evidence="3 4">RCC1871</strain>
    </source>
</reference>
<dbReference type="GO" id="GO:0015031">
    <property type="term" value="P:protein transport"/>
    <property type="evidence" value="ECO:0007669"/>
    <property type="project" value="InterPro"/>
</dbReference>
<dbReference type="EMBL" id="CP151510">
    <property type="protein sequence ID" value="WZN64680.1"/>
    <property type="molecule type" value="Genomic_DNA"/>
</dbReference>
<dbReference type="InterPro" id="IPR005061">
    <property type="entry name" value="Ist1"/>
</dbReference>
<dbReference type="PANTHER" id="PTHR12161:SF5">
    <property type="entry name" value="IST1 HOMOLOG"/>
    <property type="match status" value="1"/>
</dbReference>
<evidence type="ECO:0000256" key="1">
    <source>
        <dbReference type="ARBA" id="ARBA00005536"/>
    </source>
</evidence>
<name>A0AAX4PFB9_9CHLO</name>
<accession>A0AAX4PFB9</accession>